<dbReference type="PANTHER" id="PTHR46112:SF10">
    <property type="entry name" value="DIPEPTIDASE YKVY-RELATED"/>
    <property type="match status" value="1"/>
</dbReference>
<dbReference type="Gene3D" id="3.40.350.10">
    <property type="entry name" value="Creatinase/prolidase N-terminal domain"/>
    <property type="match status" value="1"/>
</dbReference>
<organism evidence="5 6">
    <name type="scientific">Ligilactobacillus salivarius</name>
    <dbReference type="NCBI Taxonomy" id="1624"/>
    <lineage>
        <taxon>Bacteria</taxon>
        <taxon>Bacillati</taxon>
        <taxon>Bacillota</taxon>
        <taxon>Bacilli</taxon>
        <taxon>Lactobacillales</taxon>
        <taxon>Lactobacillaceae</taxon>
        <taxon>Ligilactobacillus</taxon>
    </lineage>
</organism>
<comment type="caution">
    <text evidence="5">The sequence shown here is derived from an EMBL/GenBank/DDBJ whole genome shotgun (WGS) entry which is preliminary data.</text>
</comment>
<dbReference type="AlphaFoldDB" id="A0A7X2STL2"/>
<evidence type="ECO:0000256" key="2">
    <source>
        <dbReference type="ARBA" id="ARBA00008766"/>
    </source>
</evidence>
<comment type="cofactor">
    <cofactor evidence="1">
        <name>Mn(2+)</name>
        <dbReference type="ChEBI" id="CHEBI:29035"/>
    </cofactor>
</comment>
<accession>A0A7X2STL2</accession>
<evidence type="ECO:0000256" key="1">
    <source>
        <dbReference type="ARBA" id="ARBA00001936"/>
    </source>
</evidence>
<feature type="domain" description="Creatinase N-terminal" evidence="4">
    <location>
        <begin position="4"/>
        <end position="116"/>
    </location>
</feature>
<protein>
    <submittedName>
        <fullName evidence="5">Peptidase M24 family protein</fullName>
    </submittedName>
</protein>
<dbReference type="InterPro" id="IPR050659">
    <property type="entry name" value="Peptidase_M24B"/>
</dbReference>
<dbReference type="InterPro" id="IPR029149">
    <property type="entry name" value="Creatin/AminoP/Spt16_N"/>
</dbReference>
<dbReference type="Proteomes" id="UP000467635">
    <property type="component" value="Unassembled WGS sequence"/>
</dbReference>
<dbReference type="InterPro" id="IPR000587">
    <property type="entry name" value="Creatinase_N"/>
</dbReference>
<evidence type="ECO:0000313" key="5">
    <source>
        <dbReference type="EMBL" id="MSE09639.1"/>
    </source>
</evidence>
<reference evidence="5 6" key="1">
    <citation type="submission" date="2019-11" db="EMBL/GenBank/DDBJ databases">
        <title>Draft Genome Sequence of Plant Growth-Promoting Rhizosphere-Associated Bacteria.</title>
        <authorList>
            <person name="Vasilyev I.Y."/>
            <person name="Radchenko V."/>
            <person name="Ilnitskaya E.V."/>
        </authorList>
    </citation>
    <scope>NUCLEOTIDE SEQUENCE [LARGE SCALE GENOMIC DNA]</scope>
    <source>
        <strain evidence="5 6">VRA_01-1sq_f</strain>
    </source>
</reference>
<dbReference type="Pfam" id="PF01321">
    <property type="entry name" value="Creatinase_N"/>
    <property type="match status" value="1"/>
</dbReference>
<evidence type="ECO:0000259" key="4">
    <source>
        <dbReference type="Pfam" id="PF01321"/>
    </source>
</evidence>
<name>A0A7X2STL2_9LACO</name>
<keyword evidence="3" id="KW-0464">Manganese</keyword>
<comment type="similarity">
    <text evidence="2">Belongs to the peptidase M24B family.</text>
</comment>
<evidence type="ECO:0000256" key="3">
    <source>
        <dbReference type="ARBA" id="ARBA00023211"/>
    </source>
</evidence>
<sequence>MAHIEEVQEWLANNNLDIAYISDFHNIRYYTGFDSDPIERILALFIFPDKDPFIFAPALEVGSVKESGWEYPVFGYLDHEDAFALIKSHINALAGNPKKWAVEKDNLTVAKSEAILRNFP</sequence>
<dbReference type="PANTHER" id="PTHR46112">
    <property type="entry name" value="AMINOPEPTIDASE"/>
    <property type="match status" value="1"/>
</dbReference>
<evidence type="ECO:0000313" key="6">
    <source>
        <dbReference type="Proteomes" id="UP000467635"/>
    </source>
</evidence>
<gene>
    <name evidence="5" type="ORF">GKC33_13485</name>
</gene>
<proteinExistence type="inferred from homology"/>
<feature type="non-terminal residue" evidence="5">
    <location>
        <position position="120"/>
    </location>
</feature>
<dbReference type="SUPFAM" id="SSF53092">
    <property type="entry name" value="Creatinase/prolidase N-terminal domain"/>
    <property type="match status" value="1"/>
</dbReference>
<dbReference type="EMBL" id="WKKX01001062">
    <property type="protein sequence ID" value="MSE09639.1"/>
    <property type="molecule type" value="Genomic_DNA"/>
</dbReference>